<comment type="caution">
    <text evidence="2">The sequence shown here is derived from an EMBL/GenBank/DDBJ whole genome shotgun (WGS) entry which is preliminary data.</text>
</comment>
<organism evidence="2 3">
    <name type="scientific">Quadrisphaera setariae</name>
    <dbReference type="NCBI Taxonomy" id="2593304"/>
    <lineage>
        <taxon>Bacteria</taxon>
        <taxon>Bacillati</taxon>
        <taxon>Actinomycetota</taxon>
        <taxon>Actinomycetes</taxon>
        <taxon>Kineosporiales</taxon>
        <taxon>Kineosporiaceae</taxon>
        <taxon>Quadrisphaera</taxon>
    </lineage>
</organism>
<accession>A0A5C8ZDE5</accession>
<reference evidence="2 3" key="1">
    <citation type="submission" date="2019-07" db="EMBL/GenBank/DDBJ databases">
        <title>Quadrisphaera sp. strain DD2A genome sequencing and assembly.</title>
        <authorList>
            <person name="Kim I."/>
        </authorList>
    </citation>
    <scope>NUCLEOTIDE SEQUENCE [LARGE SCALE GENOMIC DNA]</scope>
    <source>
        <strain evidence="2 3">DD2A</strain>
    </source>
</reference>
<dbReference type="OrthoDB" id="4824828at2"/>
<evidence type="ECO:0000313" key="3">
    <source>
        <dbReference type="Proteomes" id="UP000321234"/>
    </source>
</evidence>
<keyword evidence="1" id="KW-0812">Transmembrane</keyword>
<dbReference type="AlphaFoldDB" id="A0A5C8ZDE5"/>
<keyword evidence="3" id="KW-1185">Reference proteome</keyword>
<dbReference type="EMBL" id="VKAC01000006">
    <property type="protein sequence ID" value="TXR56115.1"/>
    <property type="molecule type" value="Genomic_DNA"/>
</dbReference>
<protein>
    <recommendedName>
        <fullName evidence="4">Alkaline shock response membrane anchor protein AmaP</fullName>
    </recommendedName>
</protein>
<dbReference type="RefSeq" id="WP_147926547.1">
    <property type="nucleotide sequence ID" value="NZ_VKAC01000006.1"/>
</dbReference>
<feature type="transmembrane region" description="Helical" evidence="1">
    <location>
        <begin position="59"/>
        <end position="80"/>
    </location>
</feature>
<proteinExistence type="predicted"/>
<name>A0A5C8ZDE5_9ACTN</name>
<evidence type="ECO:0000313" key="2">
    <source>
        <dbReference type="EMBL" id="TXR56115.1"/>
    </source>
</evidence>
<evidence type="ECO:0000256" key="1">
    <source>
        <dbReference type="SAM" id="Phobius"/>
    </source>
</evidence>
<evidence type="ECO:0008006" key="4">
    <source>
        <dbReference type="Google" id="ProtNLM"/>
    </source>
</evidence>
<dbReference type="Proteomes" id="UP000321234">
    <property type="component" value="Unassembled WGS sequence"/>
</dbReference>
<sequence length="193" mass="20216">MSRRVLGWDRTAAVLVALVLLALGAAAVLWGAGQLTRVWSAAPEQLSTTPLDDVTATSWWRWTSTAAGAVLALLGLWWLLAHLPSTRVGPLRLPGSGRGGRSTVDGSSAVAAAAEVLGELPGVRASSGRLREVRGQVVADMSVTAGPRTDLAALSAGIDGVSSDLARVLGRDDVRSRVRVRIARRDRAAARVR</sequence>
<keyword evidence="1" id="KW-1133">Transmembrane helix</keyword>
<keyword evidence="1" id="KW-0472">Membrane</keyword>
<gene>
    <name evidence="2" type="ORF">FMM08_11840</name>
</gene>